<evidence type="ECO:0000313" key="3">
    <source>
        <dbReference type="Proteomes" id="UP001237642"/>
    </source>
</evidence>
<evidence type="ECO:0000259" key="1">
    <source>
        <dbReference type="Pfam" id="PF07734"/>
    </source>
</evidence>
<dbReference type="InterPro" id="IPR006527">
    <property type="entry name" value="F-box-assoc_dom_typ1"/>
</dbReference>
<accession>A0AAD8I0F6</accession>
<dbReference type="AlphaFoldDB" id="A0AAD8I0F6"/>
<evidence type="ECO:0000313" key="2">
    <source>
        <dbReference type="EMBL" id="KAK1376656.1"/>
    </source>
</evidence>
<keyword evidence="3" id="KW-1185">Reference proteome</keyword>
<reference evidence="2" key="1">
    <citation type="submission" date="2023-02" db="EMBL/GenBank/DDBJ databases">
        <title>Genome of toxic invasive species Heracleum sosnowskyi carries increased number of genes despite the absence of recent whole-genome duplications.</title>
        <authorList>
            <person name="Schelkunov M."/>
            <person name="Shtratnikova V."/>
            <person name="Makarenko M."/>
            <person name="Klepikova A."/>
            <person name="Omelchenko D."/>
            <person name="Novikova G."/>
            <person name="Obukhova E."/>
            <person name="Bogdanov V."/>
            <person name="Penin A."/>
            <person name="Logacheva M."/>
        </authorList>
    </citation>
    <scope>NUCLEOTIDE SEQUENCE</scope>
    <source>
        <strain evidence="2">Hsosn_3</strain>
        <tissue evidence="2">Leaf</tissue>
    </source>
</reference>
<gene>
    <name evidence="2" type="ORF">POM88_032849</name>
</gene>
<dbReference type="EMBL" id="JAUIZM010000007">
    <property type="protein sequence ID" value="KAK1376656.1"/>
    <property type="molecule type" value="Genomic_DNA"/>
</dbReference>
<dbReference type="Pfam" id="PF07734">
    <property type="entry name" value="FBA_1"/>
    <property type="match status" value="1"/>
</dbReference>
<proteinExistence type="predicted"/>
<organism evidence="2 3">
    <name type="scientific">Heracleum sosnowskyi</name>
    <dbReference type="NCBI Taxonomy" id="360622"/>
    <lineage>
        <taxon>Eukaryota</taxon>
        <taxon>Viridiplantae</taxon>
        <taxon>Streptophyta</taxon>
        <taxon>Embryophyta</taxon>
        <taxon>Tracheophyta</taxon>
        <taxon>Spermatophyta</taxon>
        <taxon>Magnoliopsida</taxon>
        <taxon>eudicotyledons</taxon>
        <taxon>Gunneridae</taxon>
        <taxon>Pentapetalae</taxon>
        <taxon>asterids</taxon>
        <taxon>campanulids</taxon>
        <taxon>Apiales</taxon>
        <taxon>Apiaceae</taxon>
        <taxon>Apioideae</taxon>
        <taxon>apioid superclade</taxon>
        <taxon>Tordylieae</taxon>
        <taxon>Tordyliinae</taxon>
        <taxon>Heracleum</taxon>
    </lineage>
</organism>
<protein>
    <recommendedName>
        <fullName evidence="1">F-box associated beta-propeller type 1 domain-containing protein</fullName>
    </recommendedName>
</protein>
<reference evidence="2" key="2">
    <citation type="submission" date="2023-05" db="EMBL/GenBank/DDBJ databases">
        <authorList>
            <person name="Schelkunov M.I."/>
        </authorList>
    </citation>
    <scope>NUCLEOTIDE SEQUENCE</scope>
    <source>
        <strain evidence="2">Hsosn_3</strain>
        <tissue evidence="2">Leaf</tissue>
    </source>
</reference>
<name>A0AAD8I0F6_9APIA</name>
<sequence length="278" mass="31937">MGEEQNFGAISVAKMNRSLLESASQRSLCFGHNLKINRAPPPPPLPEEIITEEILTRIPLESLLRFRLCCFPYGFGWDSVANDFKLLAIPLRGDDDIVAGVYSCKTDCWTYHKLAPQVTLHLQNCQYWPNVIVKGIPYWKIGFGMVLLKFEFTSKEFKLLTVLSRVRPNYRLVNLNDCLGRIDYLRDGRKGMEVYRYDEECDLWCKMHTINVGISDLIISFPISFKFGGEILFDQNHNLYDPKSNQIKSSDHHGKYVTHGFSYSPSMIVLEGMKPLQT</sequence>
<feature type="domain" description="F-box associated beta-propeller type 1" evidence="1">
    <location>
        <begin position="73"/>
        <end position="164"/>
    </location>
</feature>
<comment type="caution">
    <text evidence="2">The sequence shown here is derived from an EMBL/GenBank/DDBJ whole genome shotgun (WGS) entry which is preliminary data.</text>
</comment>
<dbReference type="Proteomes" id="UP001237642">
    <property type="component" value="Unassembled WGS sequence"/>
</dbReference>